<organism evidence="5 6">
    <name type="scientific">Brachionus calyciflorus</name>
    <dbReference type="NCBI Taxonomy" id="104777"/>
    <lineage>
        <taxon>Eukaryota</taxon>
        <taxon>Metazoa</taxon>
        <taxon>Spiralia</taxon>
        <taxon>Gnathifera</taxon>
        <taxon>Rotifera</taxon>
        <taxon>Eurotatoria</taxon>
        <taxon>Monogononta</taxon>
        <taxon>Pseudotrocha</taxon>
        <taxon>Ploima</taxon>
        <taxon>Brachionidae</taxon>
        <taxon>Brachionus</taxon>
    </lineage>
</organism>
<dbReference type="PANTHER" id="PTHR33946:SF4">
    <property type="entry name" value="COAGULATION FACTOR XI"/>
    <property type="match status" value="1"/>
</dbReference>
<protein>
    <recommendedName>
        <fullName evidence="4">Apple domain-containing protein</fullName>
    </recommendedName>
</protein>
<dbReference type="Pfam" id="PF14295">
    <property type="entry name" value="PAN_4"/>
    <property type="match status" value="2"/>
</dbReference>
<evidence type="ECO:0000256" key="3">
    <source>
        <dbReference type="SAM" id="SignalP"/>
    </source>
</evidence>
<dbReference type="CDD" id="cd01100">
    <property type="entry name" value="APPLE_Factor_XI_like"/>
    <property type="match status" value="1"/>
</dbReference>
<keyword evidence="3" id="KW-0732">Signal</keyword>
<comment type="caution">
    <text evidence="5">The sequence shown here is derived from an EMBL/GenBank/DDBJ whole genome shotgun (WGS) entry which is preliminary data.</text>
</comment>
<dbReference type="SMART" id="SM00223">
    <property type="entry name" value="APPLE"/>
    <property type="match status" value="2"/>
</dbReference>
<proteinExistence type="predicted"/>
<dbReference type="InterPro" id="IPR000177">
    <property type="entry name" value="Apple"/>
</dbReference>
<accession>A0A814G057</accession>
<dbReference type="SUPFAM" id="SSF57414">
    <property type="entry name" value="Hairpin loop containing domain-like"/>
    <property type="match status" value="1"/>
</dbReference>
<evidence type="ECO:0000313" key="5">
    <source>
        <dbReference type="EMBL" id="CAF0989359.1"/>
    </source>
</evidence>
<evidence type="ECO:0000256" key="2">
    <source>
        <dbReference type="ARBA" id="ARBA00023157"/>
    </source>
</evidence>
<dbReference type="OrthoDB" id="6020543at2759"/>
<evidence type="ECO:0000259" key="4">
    <source>
        <dbReference type="PROSITE" id="PS50948"/>
    </source>
</evidence>
<evidence type="ECO:0000256" key="1">
    <source>
        <dbReference type="ARBA" id="ARBA00022737"/>
    </source>
</evidence>
<keyword evidence="1" id="KW-0677">Repeat</keyword>
<gene>
    <name evidence="5" type="ORF">OXX778_LOCUS15831</name>
</gene>
<name>A0A814G057_9BILA</name>
<sequence>MKKLILLITLLGIANLSQSQKCSYLYNVDYFGNDLSESIVPTIDECCSLCSKTAQCNAWTYLYSNNKCFLKYGVGEIRTVSSGPVFSGIVNKNTTPVEPRKCSFQGNFDYIGNDLYGYEQRMNSMDECCALCIKTQGCAAWTFLNYTGWTQGKCFLKSSTGEKAFSAGGDRQLYSGIVTN</sequence>
<keyword evidence="6" id="KW-1185">Reference proteome</keyword>
<keyword evidence="2" id="KW-1015">Disulfide bond</keyword>
<dbReference type="PANTHER" id="PTHR33946">
    <property type="match status" value="1"/>
</dbReference>
<dbReference type="GO" id="GO:0006508">
    <property type="term" value="P:proteolysis"/>
    <property type="evidence" value="ECO:0007669"/>
    <property type="project" value="InterPro"/>
</dbReference>
<evidence type="ECO:0000313" key="6">
    <source>
        <dbReference type="Proteomes" id="UP000663879"/>
    </source>
</evidence>
<feature type="signal peptide" evidence="3">
    <location>
        <begin position="1"/>
        <end position="19"/>
    </location>
</feature>
<dbReference type="Proteomes" id="UP000663879">
    <property type="component" value="Unassembled WGS sequence"/>
</dbReference>
<feature type="chain" id="PRO_5032456683" description="Apple domain-containing protein" evidence="3">
    <location>
        <begin position="20"/>
        <end position="180"/>
    </location>
</feature>
<dbReference type="PROSITE" id="PS50948">
    <property type="entry name" value="PAN"/>
    <property type="match status" value="1"/>
</dbReference>
<reference evidence="5" key="1">
    <citation type="submission" date="2021-02" db="EMBL/GenBank/DDBJ databases">
        <authorList>
            <person name="Nowell W R."/>
        </authorList>
    </citation>
    <scope>NUCLEOTIDE SEQUENCE</scope>
    <source>
        <strain evidence="5">Ploen Becks lab</strain>
    </source>
</reference>
<dbReference type="Gene3D" id="3.50.4.10">
    <property type="entry name" value="Hepatocyte Growth Factor"/>
    <property type="match status" value="2"/>
</dbReference>
<dbReference type="InterPro" id="IPR003609">
    <property type="entry name" value="Pan_app"/>
</dbReference>
<dbReference type="EMBL" id="CAJNOC010003581">
    <property type="protein sequence ID" value="CAF0989359.1"/>
    <property type="molecule type" value="Genomic_DNA"/>
</dbReference>
<feature type="domain" description="Apple" evidence="4">
    <location>
        <begin position="22"/>
        <end position="102"/>
    </location>
</feature>
<dbReference type="AlphaFoldDB" id="A0A814G057"/>
<dbReference type="GO" id="GO:0005576">
    <property type="term" value="C:extracellular region"/>
    <property type="evidence" value="ECO:0007669"/>
    <property type="project" value="InterPro"/>
</dbReference>